<name>A0A5J6TNR4_9CAUD</name>
<keyword evidence="2" id="KW-1185">Reference proteome</keyword>
<dbReference type="KEGG" id="vg:64471690"/>
<evidence type="ECO:0000313" key="2">
    <source>
        <dbReference type="Proteomes" id="UP000327487"/>
    </source>
</evidence>
<evidence type="ECO:0000313" key="1">
    <source>
        <dbReference type="EMBL" id="QFG12475.1"/>
    </source>
</evidence>
<gene>
    <name evidence="1" type="primary">66</name>
    <name evidence="1" type="ORF">SEA_ALVY_66</name>
</gene>
<reference evidence="1 2" key="1">
    <citation type="submission" date="2019-07" db="EMBL/GenBank/DDBJ databases">
        <authorList>
            <person name="Zack K."/>
            <person name="Stoner T.H."/>
            <person name="Garlena R.A."/>
            <person name="Russell D.A."/>
            <person name="Pope W.H."/>
            <person name="Jacobs-Sera D."/>
            <person name="Hatfull G.F."/>
        </authorList>
    </citation>
    <scope>NUCLEOTIDE SEQUENCE [LARGE SCALE GENOMIC DNA]</scope>
</reference>
<dbReference type="Proteomes" id="UP000327487">
    <property type="component" value="Segment"/>
</dbReference>
<dbReference type="RefSeq" id="YP_010055760.1">
    <property type="nucleotide sequence ID" value="NC_054669.1"/>
</dbReference>
<organism evidence="1 2">
    <name type="scientific">Streptomyces phage Alvy</name>
    <dbReference type="NCBI Taxonomy" id="2599888"/>
    <lineage>
        <taxon>Viruses</taxon>
        <taxon>Duplodnaviria</taxon>
        <taxon>Heunggongvirae</taxon>
        <taxon>Uroviricota</taxon>
        <taxon>Caudoviricetes</taxon>
        <taxon>Arquatrovirinae</taxon>
        <taxon>Caelumvirus</taxon>
        <taxon>Caelumvirus alvy</taxon>
    </lineage>
</organism>
<proteinExistence type="predicted"/>
<accession>A0A5J6TNR4</accession>
<dbReference type="GeneID" id="64471690"/>
<dbReference type="EMBL" id="MN234208">
    <property type="protein sequence ID" value="QFG12475.1"/>
    <property type="molecule type" value="Genomic_DNA"/>
</dbReference>
<sequence length="104" mass="11518">MSDQRVQIGTVYVDSGTVFVGDPCYTATGDASNHIKTWSEWCSKHPWDKKNHDVVEPAGPGLGLSIPTLYGDGAWPVFAELEGDRVARVIIDFDPEYDEDDDDE</sequence>
<protein>
    <submittedName>
        <fullName evidence="1">Uncharacterized protein</fullName>
    </submittedName>
</protein>